<comment type="caution">
    <text evidence="3">The sequence shown here is derived from an EMBL/GenBank/DDBJ whole genome shotgun (WGS) entry which is preliminary data.</text>
</comment>
<organism evidence="3 4">
    <name type="scientific">Candidatus Colwellbacteria bacterium CG10_big_fil_rev_8_21_14_0_10_42_22</name>
    <dbReference type="NCBI Taxonomy" id="1974540"/>
    <lineage>
        <taxon>Bacteria</taxon>
        <taxon>Candidatus Colwelliibacteriota</taxon>
    </lineage>
</organism>
<evidence type="ECO:0000256" key="1">
    <source>
        <dbReference type="SAM" id="MobiDB-lite"/>
    </source>
</evidence>
<feature type="region of interest" description="Disordered" evidence="1">
    <location>
        <begin position="135"/>
        <end position="154"/>
    </location>
</feature>
<protein>
    <recommendedName>
        <fullName evidence="5">PrgI family protein</fullName>
    </recommendedName>
</protein>
<evidence type="ECO:0008006" key="5">
    <source>
        <dbReference type="Google" id="ProtNLM"/>
    </source>
</evidence>
<evidence type="ECO:0000313" key="4">
    <source>
        <dbReference type="Proteomes" id="UP000231466"/>
    </source>
</evidence>
<evidence type="ECO:0000313" key="3">
    <source>
        <dbReference type="EMBL" id="PIR97959.1"/>
    </source>
</evidence>
<feature type="transmembrane region" description="Helical" evidence="2">
    <location>
        <begin position="20"/>
        <end position="40"/>
    </location>
</feature>
<feature type="compositionally biased region" description="Basic and acidic residues" evidence="1">
    <location>
        <begin position="137"/>
        <end position="150"/>
    </location>
</feature>
<feature type="transmembrane region" description="Helical" evidence="2">
    <location>
        <begin position="71"/>
        <end position="90"/>
    </location>
</feature>
<name>A0A2H0VHX5_9BACT</name>
<reference evidence="4" key="1">
    <citation type="submission" date="2017-09" db="EMBL/GenBank/DDBJ databases">
        <title>Depth-based differentiation of microbial function through sediment-hosted aquifers and enrichment of novel symbionts in the deep terrestrial subsurface.</title>
        <authorList>
            <person name="Probst A.J."/>
            <person name="Ladd B."/>
            <person name="Jarett J.K."/>
            <person name="Geller-Mcgrath D.E."/>
            <person name="Sieber C.M.K."/>
            <person name="Emerson J.B."/>
            <person name="Anantharaman K."/>
            <person name="Thomas B.C."/>
            <person name="Malmstrom R."/>
            <person name="Stieglmeier M."/>
            <person name="Klingl A."/>
            <person name="Woyke T."/>
            <person name="Ryan C.M."/>
            <person name="Banfield J.F."/>
        </authorList>
    </citation>
    <scope>NUCLEOTIDE SEQUENCE [LARGE SCALE GENOMIC DNA]</scope>
</reference>
<keyword evidence="2" id="KW-0812">Transmembrane</keyword>
<gene>
    <name evidence="3" type="ORF">COT89_01755</name>
</gene>
<feature type="transmembrane region" description="Helical" evidence="2">
    <location>
        <begin position="46"/>
        <end position="64"/>
    </location>
</feature>
<dbReference type="AlphaFoldDB" id="A0A2H0VHX5"/>
<dbReference type="Proteomes" id="UP000231466">
    <property type="component" value="Unassembled WGS sequence"/>
</dbReference>
<keyword evidence="2" id="KW-0472">Membrane</keyword>
<keyword evidence="2" id="KW-1133">Transmembrane helix</keyword>
<dbReference type="Pfam" id="PF12666">
    <property type="entry name" value="PrgI"/>
    <property type="match status" value="1"/>
</dbReference>
<dbReference type="InterPro" id="IPR024414">
    <property type="entry name" value="Uncharacterised_PrgI"/>
</dbReference>
<sequence length="177" mass="20064">MIQFQVPQFIETEDRIVGPLTLRQFVYVGAAGAISGILLFFLELGLWLFITAILGGIAGFLAFGKFNGRPITYFLVSLFQSIWSPSIYVFKPKQKNAPTLPEPKVQSVKKSRSIKKPDFGGVKNLWTQMNTSKNAIPHREKPLPSKKEPFGEVEDERYQAVRSITGEREVAKRIDYR</sequence>
<accession>A0A2H0VHX5</accession>
<proteinExistence type="predicted"/>
<evidence type="ECO:0000256" key="2">
    <source>
        <dbReference type="SAM" id="Phobius"/>
    </source>
</evidence>
<dbReference type="EMBL" id="PFAH01000007">
    <property type="protein sequence ID" value="PIR97959.1"/>
    <property type="molecule type" value="Genomic_DNA"/>
</dbReference>